<sequence>MLIVVPKTRTKSKVNVCSFHKKHPRQRYAGCTCSSSYWNEPIEKDADREMIGCEADYDLDQIGNK</sequence>
<dbReference type="AlphaFoldDB" id="A0A6M3L8E3"/>
<name>A0A6M3L8E3_9ZZZZ</name>
<dbReference type="EMBL" id="MT142928">
    <property type="protein sequence ID" value="QJA90659.1"/>
    <property type="molecule type" value="Genomic_DNA"/>
</dbReference>
<evidence type="ECO:0000313" key="1">
    <source>
        <dbReference type="EMBL" id="QJA68503.1"/>
    </source>
</evidence>
<organism evidence="2">
    <name type="scientific">viral metagenome</name>
    <dbReference type="NCBI Taxonomy" id="1070528"/>
    <lineage>
        <taxon>unclassified sequences</taxon>
        <taxon>metagenomes</taxon>
        <taxon>organismal metagenomes</taxon>
    </lineage>
</organism>
<reference evidence="2" key="1">
    <citation type="submission" date="2020-03" db="EMBL/GenBank/DDBJ databases">
        <title>The deep terrestrial virosphere.</title>
        <authorList>
            <person name="Holmfeldt K."/>
            <person name="Nilsson E."/>
            <person name="Simone D."/>
            <person name="Lopez-Fernandez M."/>
            <person name="Wu X."/>
            <person name="de Brujin I."/>
            <person name="Lundin D."/>
            <person name="Andersson A."/>
            <person name="Bertilsson S."/>
            <person name="Dopson M."/>
        </authorList>
    </citation>
    <scope>NUCLEOTIDE SEQUENCE</scope>
    <source>
        <strain evidence="1">MM415A06318</strain>
        <strain evidence="2">MM415B03618</strain>
    </source>
</reference>
<evidence type="ECO:0000313" key="2">
    <source>
        <dbReference type="EMBL" id="QJA90659.1"/>
    </source>
</evidence>
<gene>
    <name evidence="1" type="ORF">MM415A06318_0005</name>
    <name evidence="2" type="ORF">MM415B03618_0012</name>
</gene>
<proteinExistence type="predicted"/>
<protein>
    <submittedName>
        <fullName evidence="2">Uncharacterized protein</fullName>
    </submittedName>
</protein>
<dbReference type="EMBL" id="MT141623">
    <property type="protein sequence ID" value="QJA68503.1"/>
    <property type="molecule type" value="Genomic_DNA"/>
</dbReference>
<accession>A0A6M3L8E3</accession>